<name>A0AA88TQC6_9TELE</name>
<keyword evidence="2" id="KW-1185">Reference proteome</keyword>
<dbReference type="AlphaFoldDB" id="A0AA88TQC6"/>
<comment type="caution">
    <text evidence="1">The sequence shown here is derived from an EMBL/GenBank/DDBJ whole genome shotgun (WGS) entry which is preliminary data.</text>
</comment>
<dbReference type="EMBL" id="JAUYZG010000018">
    <property type="protein sequence ID" value="KAK2880755.1"/>
    <property type="molecule type" value="Genomic_DNA"/>
</dbReference>
<sequence>MSSTHVLSPLRHNHLPALSLSLCKLFLDPGTALCFAPHHVHLSPYTPLTASGLKLALRATASPIQIHSGPPICLALDRGHLLKAIVGKRHMPGQKGPKRAAIVPCICLRVCSTVCACAIVYVCLWHELREAAAGLGPSQGLCSGAVRKQRAAKPHAALAERTKCPPAAGT</sequence>
<gene>
    <name evidence="1" type="ORF">Q8A67_018023</name>
</gene>
<evidence type="ECO:0000313" key="1">
    <source>
        <dbReference type="EMBL" id="KAK2880755.1"/>
    </source>
</evidence>
<proteinExistence type="predicted"/>
<dbReference type="Proteomes" id="UP001187343">
    <property type="component" value="Unassembled WGS sequence"/>
</dbReference>
<organism evidence="1 2">
    <name type="scientific">Cirrhinus molitorella</name>
    <name type="common">mud carp</name>
    <dbReference type="NCBI Taxonomy" id="172907"/>
    <lineage>
        <taxon>Eukaryota</taxon>
        <taxon>Metazoa</taxon>
        <taxon>Chordata</taxon>
        <taxon>Craniata</taxon>
        <taxon>Vertebrata</taxon>
        <taxon>Euteleostomi</taxon>
        <taxon>Actinopterygii</taxon>
        <taxon>Neopterygii</taxon>
        <taxon>Teleostei</taxon>
        <taxon>Ostariophysi</taxon>
        <taxon>Cypriniformes</taxon>
        <taxon>Cyprinidae</taxon>
        <taxon>Labeoninae</taxon>
        <taxon>Labeonini</taxon>
        <taxon>Cirrhinus</taxon>
    </lineage>
</organism>
<protein>
    <submittedName>
        <fullName evidence="1">Uncharacterized protein</fullName>
    </submittedName>
</protein>
<reference evidence="1" key="1">
    <citation type="submission" date="2023-08" db="EMBL/GenBank/DDBJ databases">
        <title>Chromosome-level Genome Assembly of mud carp (Cirrhinus molitorella).</title>
        <authorList>
            <person name="Liu H."/>
        </authorList>
    </citation>
    <scope>NUCLEOTIDE SEQUENCE</scope>
    <source>
        <strain evidence="1">Prfri</strain>
        <tissue evidence="1">Muscle</tissue>
    </source>
</reference>
<evidence type="ECO:0000313" key="2">
    <source>
        <dbReference type="Proteomes" id="UP001187343"/>
    </source>
</evidence>
<accession>A0AA88TQC6</accession>